<dbReference type="EMBL" id="JARJCN010000001">
    <property type="protein sequence ID" value="KAJ7104425.1"/>
    <property type="molecule type" value="Genomic_DNA"/>
</dbReference>
<accession>A0AAD6UJ32</accession>
<dbReference type="PANTHER" id="PTHR12459:SF6">
    <property type="entry name" value="GB|AAD46013.1"/>
    <property type="match status" value="1"/>
</dbReference>
<dbReference type="PANTHER" id="PTHR12459">
    <property type="entry name" value="TRANSMEMBRANE PROTEIN 135-RELATED"/>
    <property type="match status" value="1"/>
</dbReference>
<keyword evidence="2" id="KW-1185">Reference proteome</keyword>
<reference evidence="1" key="1">
    <citation type="submission" date="2023-03" db="EMBL/GenBank/DDBJ databases">
        <title>Massive genome expansion in bonnet fungi (Mycena s.s.) driven by repeated elements and novel gene families across ecological guilds.</title>
        <authorList>
            <consortium name="Lawrence Berkeley National Laboratory"/>
            <person name="Harder C.B."/>
            <person name="Miyauchi S."/>
            <person name="Viragh M."/>
            <person name="Kuo A."/>
            <person name="Thoen E."/>
            <person name="Andreopoulos B."/>
            <person name="Lu D."/>
            <person name="Skrede I."/>
            <person name="Drula E."/>
            <person name="Henrissat B."/>
            <person name="Morin E."/>
            <person name="Kohler A."/>
            <person name="Barry K."/>
            <person name="LaButti K."/>
            <person name="Morin E."/>
            <person name="Salamov A."/>
            <person name="Lipzen A."/>
            <person name="Mereny Z."/>
            <person name="Hegedus B."/>
            <person name="Baldrian P."/>
            <person name="Stursova M."/>
            <person name="Weitz H."/>
            <person name="Taylor A."/>
            <person name="Grigoriev I.V."/>
            <person name="Nagy L.G."/>
            <person name="Martin F."/>
            <person name="Kauserud H."/>
        </authorList>
    </citation>
    <scope>NUCLEOTIDE SEQUENCE</scope>
    <source>
        <strain evidence="1">CBHHK173m</strain>
    </source>
</reference>
<organism evidence="1 2">
    <name type="scientific">Mycena belliarum</name>
    <dbReference type="NCBI Taxonomy" id="1033014"/>
    <lineage>
        <taxon>Eukaryota</taxon>
        <taxon>Fungi</taxon>
        <taxon>Dikarya</taxon>
        <taxon>Basidiomycota</taxon>
        <taxon>Agaricomycotina</taxon>
        <taxon>Agaricomycetes</taxon>
        <taxon>Agaricomycetidae</taxon>
        <taxon>Agaricales</taxon>
        <taxon>Marasmiineae</taxon>
        <taxon>Mycenaceae</taxon>
        <taxon>Mycena</taxon>
    </lineage>
</organism>
<sequence length="329" mass="36060">MSIGASLYPSRLIAASSRSSFHVGHGRGRCFLPLFSPSSFMKMQPPAAPPRRVRRRPSLRQEVFLRAFLGAYTTYSKNHDISIDASILFVLACGPIMYAFALRPDTLSRSYKTWIMDAAGFCRDGVQLNCKVVREQTLDAAALDRIIAHPATTPANRASLATLRDASPHTHLRCGPCAAMHPDWTSCWTLPPVRFAGSFRRMLPIQLLLHFAPLLLRWRVLRAHPARVLLRAARGCVRSATFLGALSAFYQSTVCLKTQLHARLAGGRLPAGLVDLLVSPASFWMAGLVSGLSLLLEEPHRRAGVALYVVPKAIESAWAVARNPGPSTS</sequence>
<dbReference type="InterPro" id="IPR026749">
    <property type="entry name" value="Tmem135"/>
</dbReference>
<comment type="caution">
    <text evidence="1">The sequence shown here is derived from an EMBL/GenBank/DDBJ whole genome shotgun (WGS) entry which is preliminary data.</text>
</comment>
<evidence type="ECO:0000313" key="1">
    <source>
        <dbReference type="EMBL" id="KAJ7104425.1"/>
    </source>
</evidence>
<protein>
    <recommendedName>
        <fullName evidence="3">Transmembrane protein 135 N-terminal domain-containing protein</fullName>
    </recommendedName>
</protein>
<evidence type="ECO:0000313" key="2">
    <source>
        <dbReference type="Proteomes" id="UP001222325"/>
    </source>
</evidence>
<dbReference type="Proteomes" id="UP001222325">
    <property type="component" value="Unassembled WGS sequence"/>
</dbReference>
<dbReference type="AlphaFoldDB" id="A0AAD6UJ32"/>
<proteinExistence type="predicted"/>
<gene>
    <name evidence="1" type="ORF">B0H15DRAFT_896904</name>
</gene>
<name>A0AAD6UJ32_9AGAR</name>
<evidence type="ECO:0008006" key="3">
    <source>
        <dbReference type="Google" id="ProtNLM"/>
    </source>
</evidence>